<name>A0A2N5TQA0_9BASI</name>
<evidence type="ECO:0000313" key="3">
    <source>
        <dbReference type="EMBL" id="PLW27675.1"/>
    </source>
</evidence>
<proteinExistence type="predicted"/>
<evidence type="ECO:0000256" key="1">
    <source>
        <dbReference type="SAM" id="MobiDB-lite"/>
    </source>
</evidence>
<evidence type="ECO:0008006" key="5">
    <source>
        <dbReference type="Google" id="ProtNLM"/>
    </source>
</evidence>
<evidence type="ECO:0000313" key="2">
    <source>
        <dbReference type="EMBL" id="PLW23233.1"/>
    </source>
</evidence>
<dbReference type="SUPFAM" id="SSF75304">
    <property type="entry name" value="Amidase signature (AS) enzymes"/>
    <property type="match status" value="1"/>
</dbReference>
<dbReference type="EMBL" id="PGCI01000639">
    <property type="protein sequence ID" value="PLW23233.1"/>
    <property type="molecule type" value="Genomic_DNA"/>
</dbReference>
<protein>
    <recommendedName>
        <fullName evidence="5">Amidase domain-containing protein</fullName>
    </recommendedName>
</protein>
<dbReference type="InterPro" id="IPR036928">
    <property type="entry name" value="AS_sf"/>
</dbReference>
<dbReference type="EMBL" id="PGCI01000396">
    <property type="protein sequence ID" value="PLW27675.1"/>
    <property type="molecule type" value="Genomic_DNA"/>
</dbReference>
<comment type="caution">
    <text evidence="3">The sequence shown here is derived from an EMBL/GenBank/DDBJ whole genome shotgun (WGS) entry which is preliminary data.</text>
</comment>
<dbReference type="Proteomes" id="UP000235392">
    <property type="component" value="Unassembled WGS sequence"/>
</dbReference>
<evidence type="ECO:0000313" key="4">
    <source>
        <dbReference type="Proteomes" id="UP000235392"/>
    </source>
</evidence>
<reference evidence="3 4" key="1">
    <citation type="submission" date="2017-11" db="EMBL/GenBank/DDBJ databases">
        <title>De novo assembly and phasing of dikaryotic genomes from two isolates of Puccinia coronata f. sp. avenae, the causal agent of oat crown rust.</title>
        <authorList>
            <person name="Miller M.E."/>
            <person name="Zhang Y."/>
            <person name="Omidvar V."/>
            <person name="Sperschneider J."/>
            <person name="Schwessinger B."/>
            <person name="Raley C."/>
            <person name="Palmer J.M."/>
            <person name="Garnica D."/>
            <person name="Upadhyaya N."/>
            <person name="Rathjen J."/>
            <person name="Taylor J.M."/>
            <person name="Park R.F."/>
            <person name="Dodds P.N."/>
            <person name="Hirsch C.D."/>
            <person name="Kianian S.F."/>
            <person name="Figueroa M."/>
        </authorList>
    </citation>
    <scope>NUCLEOTIDE SEQUENCE [LARGE SCALE GENOMIC DNA]</scope>
    <source>
        <strain evidence="3">12SD80</strain>
    </source>
</reference>
<feature type="region of interest" description="Disordered" evidence="1">
    <location>
        <begin position="50"/>
        <end position="74"/>
    </location>
</feature>
<gene>
    <name evidence="2" type="ORF">PCASD_09227</name>
    <name evidence="3" type="ORF">PCASD_23002</name>
</gene>
<accession>A0A2N5TQA0</accession>
<dbReference type="Gene3D" id="3.90.1300.10">
    <property type="entry name" value="Amidase signature (AS) domain"/>
    <property type="match status" value="1"/>
</dbReference>
<organism evidence="3 4">
    <name type="scientific">Puccinia coronata f. sp. avenae</name>
    <dbReference type="NCBI Taxonomy" id="200324"/>
    <lineage>
        <taxon>Eukaryota</taxon>
        <taxon>Fungi</taxon>
        <taxon>Dikarya</taxon>
        <taxon>Basidiomycota</taxon>
        <taxon>Pucciniomycotina</taxon>
        <taxon>Pucciniomycetes</taxon>
        <taxon>Pucciniales</taxon>
        <taxon>Pucciniaceae</taxon>
        <taxon>Puccinia</taxon>
    </lineage>
</organism>
<sequence>MAYPTGCTLYIRESEGLPVGIQLVCGIWEEEKTLALMGVIERCWNNRPSQSAPLARPGDFISEKQRLGIANPPH</sequence>
<dbReference type="AlphaFoldDB" id="A0A2N5TQA0"/>